<sequence length="97" mass="10088">MTRGSLLGSTKSVSGCPATHASRCGPRSGHHASASCDRDSDGGQVSVGCGGARRARAVAPGQRQLLFFLPLRHARGHGRASSMIDSLFLPRHSSSSF</sequence>
<feature type="region of interest" description="Disordered" evidence="1">
    <location>
        <begin position="1"/>
        <end position="47"/>
    </location>
</feature>
<protein>
    <submittedName>
        <fullName evidence="2">Uncharacterized protein</fullName>
    </submittedName>
</protein>
<organism evidence="2 3">
    <name type="scientific">Ensete ventricosum</name>
    <name type="common">Abyssinian banana</name>
    <name type="synonym">Musa ensete</name>
    <dbReference type="NCBI Taxonomy" id="4639"/>
    <lineage>
        <taxon>Eukaryota</taxon>
        <taxon>Viridiplantae</taxon>
        <taxon>Streptophyta</taxon>
        <taxon>Embryophyta</taxon>
        <taxon>Tracheophyta</taxon>
        <taxon>Spermatophyta</taxon>
        <taxon>Magnoliopsida</taxon>
        <taxon>Liliopsida</taxon>
        <taxon>Zingiberales</taxon>
        <taxon>Musaceae</taxon>
        <taxon>Ensete</taxon>
    </lineage>
</organism>
<name>A0A426XSY3_ENSVE</name>
<proteinExistence type="predicted"/>
<comment type="caution">
    <text evidence="2">The sequence shown here is derived from an EMBL/GenBank/DDBJ whole genome shotgun (WGS) entry which is preliminary data.</text>
</comment>
<dbReference type="AlphaFoldDB" id="A0A426XSY3"/>
<gene>
    <name evidence="2" type="ORF">B296_00035668</name>
</gene>
<evidence type="ECO:0000256" key="1">
    <source>
        <dbReference type="SAM" id="MobiDB-lite"/>
    </source>
</evidence>
<reference evidence="2 3" key="1">
    <citation type="journal article" date="2014" name="Agronomy (Basel)">
        <title>A Draft Genome Sequence for Ensete ventricosum, the Drought-Tolerant Tree Against Hunger.</title>
        <authorList>
            <person name="Harrison J."/>
            <person name="Moore K.A."/>
            <person name="Paszkiewicz K."/>
            <person name="Jones T."/>
            <person name="Grant M."/>
            <person name="Ambacheew D."/>
            <person name="Muzemil S."/>
            <person name="Studholme D.J."/>
        </authorList>
    </citation>
    <scope>NUCLEOTIDE SEQUENCE [LARGE SCALE GENOMIC DNA]</scope>
</reference>
<evidence type="ECO:0000313" key="2">
    <source>
        <dbReference type="EMBL" id="RRT42585.1"/>
    </source>
</evidence>
<evidence type="ECO:0000313" key="3">
    <source>
        <dbReference type="Proteomes" id="UP000287651"/>
    </source>
</evidence>
<dbReference type="EMBL" id="AMZH03017735">
    <property type="protein sequence ID" value="RRT42585.1"/>
    <property type="molecule type" value="Genomic_DNA"/>
</dbReference>
<dbReference type="Proteomes" id="UP000287651">
    <property type="component" value="Unassembled WGS sequence"/>
</dbReference>
<accession>A0A426XSY3</accession>